<dbReference type="Pfam" id="PF13541">
    <property type="entry name" value="ChlI"/>
    <property type="match status" value="1"/>
</dbReference>
<dbReference type="InterPro" id="IPR003593">
    <property type="entry name" value="AAA+_ATPase"/>
</dbReference>
<dbReference type="InterPro" id="IPR045006">
    <property type="entry name" value="CHLI-like"/>
</dbReference>
<dbReference type="SUPFAM" id="SSF52540">
    <property type="entry name" value="P-loop containing nucleoside triphosphate hydrolases"/>
    <property type="match status" value="1"/>
</dbReference>
<dbReference type="KEGG" id="cbar:PATL70BA_0479"/>
<dbReference type="InterPro" id="IPR004482">
    <property type="entry name" value="Mg_chelat-rel"/>
</dbReference>
<evidence type="ECO:0000259" key="2">
    <source>
        <dbReference type="SMART" id="SM00382"/>
    </source>
</evidence>
<dbReference type="InterPro" id="IPR020568">
    <property type="entry name" value="Ribosomal_Su5_D2-typ_SF"/>
</dbReference>
<accession>A0A3P7NT11</accession>
<dbReference type="PANTHER" id="PTHR32039">
    <property type="entry name" value="MAGNESIUM-CHELATASE SUBUNIT CHLI"/>
    <property type="match status" value="1"/>
</dbReference>
<organism evidence="3 4">
    <name type="scientific">Petrocella atlantisensis</name>
    <dbReference type="NCBI Taxonomy" id="2173034"/>
    <lineage>
        <taxon>Bacteria</taxon>
        <taxon>Bacillati</taxon>
        <taxon>Bacillota</taxon>
        <taxon>Clostridia</taxon>
        <taxon>Lachnospirales</taxon>
        <taxon>Vallitaleaceae</taxon>
        <taxon>Petrocella</taxon>
    </lineage>
</organism>
<dbReference type="Pfam" id="PF13335">
    <property type="entry name" value="Mg_chelatase_C"/>
    <property type="match status" value="1"/>
</dbReference>
<dbReference type="InterPro" id="IPR014721">
    <property type="entry name" value="Ribsml_uS5_D2-typ_fold_subgr"/>
</dbReference>
<dbReference type="RefSeq" id="WP_125135864.1">
    <property type="nucleotide sequence ID" value="NZ_LR130778.1"/>
</dbReference>
<protein>
    <submittedName>
        <fullName evidence="3">Competence protein ComM</fullName>
    </submittedName>
</protein>
<name>A0A3P7NT11_9FIRM</name>
<dbReference type="InterPro" id="IPR025158">
    <property type="entry name" value="Mg_chelat-rel_C"/>
</dbReference>
<sequence length="511" mass="56355">MYNHVLSAALQGVEGHVVQVEVDISNGFPRFDIVGMPDSAVKESVDRVRTALKNSGFDFPTERITINLAPAELRKEGAGYDLSIALGILTCKQNELLEACKGVLILGELSLSGDVKPVSGVLPMVHSAYKSGITHCMVPSANKKEAGVISGMNVIGVNDLKQAVAHLLGVHIIKPTSVDVNALFCKDKTAYHYNFSDVKGQENVRRALEVSAAGMHNVIMIGPPGAGKTMMAKRLPSILPGLSFEESIDITKIYSVSGKIKEGESLIVKRPFRSPHHTISNAALIGGGALPKPGEISLAHQGVLFLDELPEFQKNVIEVLRQPIEEGEVTISRVNRTVDFPAKFMMVCSMNPCPCGYYPDVEKCSCTPLQIKRYLNKISGPLLDRIDLHVEASTIDFEALSNHDLSESSEVIMERVLRSQHIQEERHKHLSVIYNAHLSASDIDKICNLDQESKKMVKFAFEKMGLSARAYHRILKVARTIADLEASDIIRENHVAEAIQYRTLDRKYWNR</sequence>
<gene>
    <name evidence="3" type="primary">comM</name>
    <name evidence="3" type="ORF">PATL70BA_0479</name>
</gene>
<dbReference type="InterPro" id="IPR000523">
    <property type="entry name" value="Mg_chelatse_chII-like_cat_dom"/>
</dbReference>
<evidence type="ECO:0000256" key="1">
    <source>
        <dbReference type="ARBA" id="ARBA00006354"/>
    </source>
</evidence>
<feature type="domain" description="AAA+ ATPase" evidence="2">
    <location>
        <begin position="214"/>
        <end position="396"/>
    </location>
</feature>
<reference evidence="3 4" key="1">
    <citation type="submission" date="2018-09" db="EMBL/GenBank/DDBJ databases">
        <authorList>
            <person name="Postec A."/>
        </authorList>
    </citation>
    <scope>NUCLEOTIDE SEQUENCE [LARGE SCALE GENOMIC DNA]</scope>
    <source>
        <strain evidence="3">70B-A</strain>
    </source>
</reference>
<dbReference type="SMART" id="SM00382">
    <property type="entry name" value="AAA"/>
    <property type="match status" value="1"/>
</dbReference>
<dbReference type="InterPro" id="IPR027417">
    <property type="entry name" value="P-loop_NTPase"/>
</dbReference>
<evidence type="ECO:0000313" key="3">
    <source>
        <dbReference type="EMBL" id="VDN46334.1"/>
    </source>
</evidence>
<dbReference type="EMBL" id="LR130778">
    <property type="protein sequence ID" value="VDN46334.1"/>
    <property type="molecule type" value="Genomic_DNA"/>
</dbReference>
<dbReference type="SUPFAM" id="SSF54211">
    <property type="entry name" value="Ribosomal protein S5 domain 2-like"/>
    <property type="match status" value="1"/>
</dbReference>
<dbReference type="GO" id="GO:0005524">
    <property type="term" value="F:ATP binding"/>
    <property type="evidence" value="ECO:0007669"/>
    <property type="project" value="InterPro"/>
</dbReference>
<proteinExistence type="inferred from homology"/>
<dbReference type="Gene3D" id="3.30.230.10">
    <property type="match status" value="1"/>
</dbReference>
<dbReference type="Pfam" id="PF01078">
    <property type="entry name" value="Mg_chelatase"/>
    <property type="match status" value="1"/>
</dbReference>
<dbReference type="Proteomes" id="UP000279029">
    <property type="component" value="Chromosome"/>
</dbReference>
<comment type="similarity">
    <text evidence="1">Belongs to the Mg-chelatase subunits D/I family. ComM subfamily.</text>
</comment>
<dbReference type="OrthoDB" id="9813147at2"/>
<dbReference type="NCBIfam" id="TIGR00368">
    <property type="entry name" value="YifB family Mg chelatase-like AAA ATPase"/>
    <property type="match status" value="1"/>
</dbReference>
<keyword evidence="4" id="KW-1185">Reference proteome</keyword>
<dbReference type="Gene3D" id="3.40.50.300">
    <property type="entry name" value="P-loop containing nucleotide triphosphate hydrolases"/>
    <property type="match status" value="1"/>
</dbReference>
<dbReference type="AlphaFoldDB" id="A0A3P7NT11"/>
<evidence type="ECO:0000313" key="4">
    <source>
        <dbReference type="Proteomes" id="UP000279029"/>
    </source>
</evidence>
<dbReference type="PANTHER" id="PTHR32039:SF7">
    <property type="entry name" value="COMPETENCE PROTEIN COMM"/>
    <property type="match status" value="1"/>
</dbReference>